<gene>
    <name evidence="2" type="ORF">ACJMK2_021312</name>
</gene>
<feature type="signal peptide" evidence="1">
    <location>
        <begin position="1"/>
        <end position="19"/>
    </location>
</feature>
<evidence type="ECO:0000313" key="2">
    <source>
        <dbReference type="EMBL" id="KAL3835851.1"/>
    </source>
</evidence>
<feature type="chain" id="PRO_5044851983" evidence="1">
    <location>
        <begin position="20"/>
        <end position="210"/>
    </location>
</feature>
<reference evidence="2 3" key="1">
    <citation type="submission" date="2024-11" db="EMBL/GenBank/DDBJ databases">
        <title>Chromosome-level genome assembly of the freshwater bivalve Anodonta woodiana.</title>
        <authorList>
            <person name="Chen X."/>
        </authorList>
    </citation>
    <scope>NUCLEOTIDE SEQUENCE [LARGE SCALE GENOMIC DNA]</scope>
    <source>
        <strain evidence="2">MN2024</strain>
        <tissue evidence="2">Gills</tissue>
    </source>
</reference>
<evidence type="ECO:0000313" key="3">
    <source>
        <dbReference type="Proteomes" id="UP001634394"/>
    </source>
</evidence>
<accession>A0ABD3TFR6</accession>
<organism evidence="2 3">
    <name type="scientific">Sinanodonta woodiana</name>
    <name type="common">Chinese pond mussel</name>
    <name type="synonym">Anodonta woodiana</name>
    <dbReference type="NCBI Taxonomy" id="1069815"/>
    <lineage>
        <taxon>Eukaryota</taxon>
        <taxon>Metazoa</taxon>
        <taxon>Spiralia</taxon>
        <taxon>Lophotrochozoa</taxon>
        <taxon>Mollusca</taxon>
        <taxon>Bivalvia</taxon>
        <taxon>Autobranchia</taxon>
        <taxon>Heteroconchia</taxon>
        <taxon>Palaeoheterodonta</taxon>
        <taxon>Unionida</taxon>
        <taxon>Unionoidea</taxon>
        <taxon>Unionidae</taxon>
        <taxon>Unioninae</taxon>
        <taxon>Sinanodonta</taxon>
    </lineage>
</organism>
<dbReference type="Proteomes" id="UP001634394">
    <property type="component" value="Unassembled WGS sequence"/>
</dbReference>
<name>A0ABD3TFR6_SINWO</name>
<keyword evidence="3" id="KW-1185">Reference proteome</keyword>
<evidence type="ECO:0000256" key="1">
    <source>
        <dbReference type="SAM" id="SignalP"/>
    </source>
</evidence>
<comment type="caution">
    <text evidence="2">The sequence shown here is derived from an EMBL/GenBank/DDBJ whole genome shotgun (WGS) entry which is preliminary data.</text>
</comment>
<sequence>MMDASLVIMVLVSIQCIQSLQYMNTTEPDIQSDGQINATKTSGINAAEPLVTKSKYDCDDVPPFPFPVPTVYTAGRTMCRSNNACGQHGGTSYTWCYTDFADGWDYCCTGECNYNGETYLWCSSGNTWQYCGNCLKTDIQGRPCLLTFPCGVHKNYLPETDRYYWCYVDLDKNWDYCCAPHSKCGYHSWNFNWCYIGADTTNDVWRTCVP</sequence>
<dbReference type="EMBL" id="JBJQND010000018">
    <property type="protein sequence ID" value="KAL3835851.1"/>
    <property type="molecule type" value="Genomic_DNA"/>
</dbReference>
<proteinExistence type="predicted"/>
<protein>
    <submittedName>
        <fullName evidence="2">Uncharacterized protein</fullName>
    </submittedName>
</protein>
<dbReference type="AlphaFoldDB" id="A0ABD3TFR6"/>
<keyword evidence="1" id="KW-0732">Signal</keyword>